<gene>
    <name evidence="1" type="ORF">J8C05_12960</name>
</gene>
<name>A0ABX8B807_9BACT</name>
<keyword evidence="2" id="KW-1185">Reference proteome</keyword>
<accession>A0ABX8B807</accession>
<dbReference type="RefSeq" id="WP_211423933.1">
    <property type="nucleotide sequence ID" value="NZ_CP072643.1"/>
</dbReference>
<reference evidence="1 2" key="1">
    <citation type="submission" date="2021-03" db="EMBL/GenBank/DDBJ databases">
        <title>Genomic and phenotypic characterization of Chloracidobacterium isolates provides evidence for multiple species.</title>
        <authorList>
            <person name="Saini M.K."/>
            <person name="Costas A.M.G."/>
            <person name="Tank M."/>
            <person name="Bryant D.A."/>
        </authorList>
    </citation>
    <scope>NUCLEOTIDE SEQUENCE [LARGE SCALE GENOMIC DNA]</scope>
    <source>
        <strain evidence="1 2">N</strain>
    </source>
</reference>
<sequence>MATHEDAQLILKLYELRRDPVMREARDFVAFKFFPESAQDIKDLLFDKRNPVYGAYWRQVTTYWDMAAALVNHGALDEALFFDTNTECFAVFAKMEPFLPELRDMFGPWYMVNLEKLIRRYPNYSERLAGLRTRLKLYGEAYKSRKTRGFHPEGGSDE</sequence>
<dbReference type="EMBL" id="CP072643">
    <property type="protein sequence ID" value="QUV95726.1"/>
    <property type="molecule type" value="Genomic_DNA"/>
</dbReference>
<dbReference type="InterPro" id="IPR031876">
    <property type="entry name" value="DUF4760"/>
</dbReference>
<evidence type="ECO:0000313" key="2">
    <source>
        <dbReference type="Proteomes" id="UP000677668"/>
    </source>
</evidence>
<dbReference type="Proteomes" id="UP000677668">
    <property type="component" value="Chromosome 2"/>
</dbReference>
<protein>
    <submittedName>
        <fullName evidence="1">Uncharacterized protein</fullName>
    </submittedName>
</protein>
<evidence type="ECO:0000313" key="1">
    <source>
        <dbReference type="EMBL" id="QUV95726.1"/>
    </source>
</evidence>
<dbReference type="Pfam" id="PF15956">
    <property type="entry name" value="DUF4760"/>
    <property type="match status" value="1"/>
</dbReference>
<proteinExistence type="predicted"/>
<organism evidence="1 2">
    <name type="scientific">Chloracidobacterium sp. N</name>
    <dbReference type="NCBI Taxonomy" id="2821540"/>
    <lineage>
        <taxon>Bacteria</taxon>
        <taxon>Pseudomonadati</taxon>
        <taxon>Acidobacteriota</taxon>
        <taxon>Terriglobia</taxon>
        <taxon>Terriglobales</taxon>
        <taxon>Acidobacteriaceae</taxon>
        <taxon>Chloracidobacterium</taxon>
        <taxon>Chloracidobacterium aggregatum</taxon>
    </lineage>
</organism>